<reference evidence="4" key="1">
    <citation type="journal article" date="2019" name="Int. J. Syst. Evol. Microbiol.">
        <title>The Global Catalogue of Microorganisms (GCM) 10K type strain sequencing project: providing services to taxonomists for standard genome sequencing and annotation.</title>
        <authorList>
            <consortium name="The Broad Institute Genomics Platform"/>
            <consortium name="The Broad Institute Genome Sequencing Center for Infectious Disease"/>
            <person name="Wu L."/>
            <person name="Ma J."/>
        </authorList>
    </citation>
    <scope>NUCLEOTIDE SEQUENCE [LARGE SCALE GENOMIC DNA]</scope>
    <source>
        <strain evidence="4">CCM 7526</strain>
    </source>
</reference>
<sequence>MPGNRLTAGDRRQIEEALAADMSFAAIGRRLNRPASTISREVLRNGGPERYRAEHAQHATDWRAHRRTPGTVAPAEAGSEAVDAFADDFVRVMLRTGLPPMAARVLARLMVTDTASATAADLAERLRVSRAAVSRAVGYLETVAMIRRERPAGQRREHYVVDDGMWRAALADTIRTNTMWAETARQGSDLLGRDSPAGIRLHWIAVFFADLNDRVTGAPRATAAAGAVCCCSNQVCCARSAGPGAPTGEEFREHLGVGVGVGVAAGRVC</sequence>
<dbReference type="RefSeq" id="WP_317795852.1">
    <property type="nucleotide sequence ID" value="NZ_AP028461.1"/>
</dbReference>
<dbReference type="SUPFAM" id="SSF46785">
    <property type="entry name" value="Winged helix' DNA-binding domain"/>
    <property type="match status" value="1"/>
</dbReference>
<gene>
    <name evidence="3" type="ORF">ACFQ5G_42525</name>
</gene>
<dbReference type="InterPro" id="IPR036388">
    <property type="entry name" value="WH-like_DNA-bd_sf"/>
</dbReference>
<dbReference type="Pfam" id="PF13936">
    <property type="entry name" value="HTH_38"/>
    <property type="match status" value="1"/>
</dbReference>
<dbReference type="Pfam" id="PF12802">
    <property type="entry name" value="MarR_2"/>
    <property type="match status" value="1"/>
</dbReference>
<dbReference type="EMBL" id="JBHTMK010000054">
    <property type="protein sequence ID" value="MFD1372041.1"/>
    <property type="molecule type" value="Genomic_DNA"/>
</dbReference>
<dbReference type="InterPro" id="IPR025246">
    <property type="entry name" value="IS30-like_HTH"/>
</dbReference>
<dbReference type="InterPro" id="IPR000835">
    <property type="entry name" value="HTH_MarR-typ"/>
</dbReference>
<feature type="domain" description="HTH marR-type" evidence="1">
    <location>
        <begin position="97"/>
        <end position="157"/>
    </location>
</feature>
<evidence type="ECO:0000313" key="3">
    <source>
        <dbReference type="EMBL" id="MFD1372041.1"/>
    </source>
</evidence>
<dbReference type="PANTHER" id="PTHR10948:SF23">
    <property type="entry name" value="TRANSPOSASE INSI FOR INSERTION SEQUENCE ELEMENT IS30A-RELATED"/>
    <property type="match status" value="1"/>
</dbReference>
<dbReference type="InterPro" id="IPR051917">
    <property type="entry name" value="Transposase-Integrase"/>
</dbReference>
<dbReference type="Gene3D" id="1.10.10.10">
    <property type="entry name" value="Winged helix-like DNA-binding domain superfamily/Winged helix DNA-binding domain"/>
    <property type="match status" value="1"/>
</dbReference>
<evidence type="ECO:0000259" key="2">
    <source>
        <dbReference type="Pfam" id="PF13936"/>
    </source>
</evidence>
<evidence type="ECO:0000259" key="1">
    <source>
        <dbReference type="Pfam" id="PF12802"/>
    </source>
</evidence>
<dbReference type="InterPro" id="IPR036390">
    <property type="entry name" value="WH_DNA-bd_sf"/>
</dbReference>
<dbReference type="PANTHER" id="PTHR10948">
    <property type="entry name" value="TRANSPOSASE"/>
    <property type="match status" value="1"/>
</dbReference>
<accession>A0ABW4AMG2</accession>
<organism evidence="3 4">
    <name type="scientific">Actinoplanes sichuanensis</name>
    <dbReference type="NCBI Taxonomy" id="512349"/>
    <lineage>
        <taxon>Bacteria</taxon>
        <taxon>Bacillati</taxon>
        <taxon>Actinomycetota</taxon>
        <taxon>Actinomycetes</taxon>
        <taxon>Micromonosporales</taxon>
        <taxon>Micromonosporaceae</taxon>
        <taxon>Actinoplanes</taxon>
    </lineage>
</organism>
<evidence type="ECO:0000313" key="4">
    <source>
        <dbReference type="Proteomes" id="UP001597183"/>
    </source>
</evidence>
<dbReference type="Proteomes" id="UP001597183">
    <property type="component" value="Unassembled WGS sequence"/>
</dbReference>
<feature type="domain" description="Transposase IS30-like HTH" evidence="2">
    <location>
        <begin position="5"/>
        <end position="45"/>
    </location>
</feature>
<name>A0ABW4AMG2_9ACTN</name>
<proteinExistence type="predicted"/>
<keyword evidence="4" id="KW-1185">Reference proteome</keyword>
<comment type="caution">
    <text evidence="3">The sequence shown here is derived from an EMBL/GenBank/DDBJ whole genome shotgun (WGS) entry which is preliminary data.</text>
</comment>
<protein>
    <submittedName>
        <fullName evidence="3">MarR family transcriptional regulator</fullName>
    </submittedName>
</protein>